<accession>A0A5R9Q1V2</accession>
<proteinExistence type="predicted"/>
<gene>
    <name evidence="1" type="ORF">C1E24_13380</name>
</gene>
<organism evidence="1 2">
    <name type="scientific">Pseudoalteromonas phenolica</name>
    <dbReference type="NCBI Taxonomy" id="161398"/>
    <lineage>
        <taxon>Bacteria</taxon>
        <taxon>Pseudomonadati</taxon>
        <taxon>Pseudomonadota</taxon>
        <taxon>Gammaproteobacteria</taxon>
        <taxon>Alteromonadales</taxon>
        <taxon>Pseudoalteromonadaceae</taxon>
        <taxon>Pseudoalteromonas</taxon>
    </lineage>
</organism>
<reference evidence="1 2" key="1">
    <citation type="submission" date="2018-01" db="EMBL/GenBank/DDBJ databases">
        <title>Co-occurrence of chitin degradation, pigmentation and bioactivity in marine Pseudoalteromonas.</title>
        <authorList>
            <person name="Paulsen S."/>
            <person name="Gram L."/>
            <person name="Machado H."/>
        </authorList>
    </citation>
    <scope>NUCLEOTIDE SEQUENCE [LARGE SCALE GENOMIC DNA]</scope>
    <source>
        <strain evidence="1 2">S3663</strain>
    </source>
</reference>
<dbReference type="OrthoDB" id="6400763at2"/>
<dbReference type="EMBL" id="PPSW01000022">
    <property type="protein sequence ID" value="TLX46357.1"/>
    <property type="molecule type" value="Genomic_DNA"/>
</dbReference>
<dbReference type="RefSeq" id="WP_138482217.1">
    <property type="nucleotide sequence ID" value="NZ_PPSW01000022.1"/>
</dbReference>
<evidence type="ECO:0000313" key="2">
    <source>
        <dbReference type="Proteomes" id="UP000309186"/>
    </source>
</evidence>
<comment type="caution">
    <text evidence="1">The sequence shown here is derived from an EMBL/GenBank/DDBJ whole genome shotgun (WGS) entry which is preliminary data.</text>
</comment>
<sequence>MAFVATLKILAKLIICPLVGRYIANGVQVKKTIFLFFLISFNSLAGGYYQNVNQGYDPITGLFYYPVKHKPESGGMFSSKSNTRIKNILIFDPTSETKSFLFKPEQVWNIQTFTFETVLNSSGVQFFNSSYIALNNSSEISRKLKDKLLIITESEKSKKLTMWFATKSGKDLKQVHTFHKSTKWHIDVKNSKIRFITHKNEVNFKSIEW</sequence>
<name>A0A5R9Q1V2_9GAMM</name>
<protein>
    <submittedName>
        <fullName evidence="1">Uncharacterized protein</fullName>
    </submittedName>
</protein>
<evidence type="ECO:0000313" key="1">
    <source>
        <dbReference type="EMBL" id="TLX46357.1"/>
    </source>
</evidence>
<dbReference type="AlphaFoldDB" id="A0A5R9Q1V2"/>
<dbReference type="Proteomes" id="UP000309186">
    <property type="component" value="Unassembled WGS sequence"/>
</dbReference>